<dbReference type="EMBL" id="LT629770">
    <property type="protein sequence ID" value="SDR94267.1"/>
    <property type="molecule type" value="Genomic_DNA"/>
</dbReference>
<comment type="similarity">
    <text evidence="2">Belongs to the bacterial solute-binding protein 5 family.</text>
</comment>
<dbReference type="InterPro" id="IPR039424">
    <property type="entry name" value="SBP_5"/>
</dbReference>
<evidence type="ECO:0000256" key="5">
    <source>
        <dbReference type="SAM" id="Phobius"/>
    </source>
</evidence>
<keyword evidence="5" id="KW-1133">Transmembrane helix</keyword>
<reference evidence="8 9" key="1">
    <citation type="submission" date="2016-10" db="EMBL/GenBank/DDBJ databases">
        <authorList>
            <person name="de Groot N.N."/>
        </authorList>
    </citation>
    <scope>NUCLEOTIDE SEQUENCE [LARGE SCALE GENOMIC DNA]</scope>
    <source>
        <strain evidence="8 9">DSM 15019</strain>
    </source>
</reference>
<feature type="signal peptide" evidence="6">
    <location>
        <begin position="1"/>
        <end position="30"/>
    </location>
</feature>
<keyword evidence="5" id="KW-0472">Membrane</keyword>
<evidence type="ECO:0000256" key="3">
    <source>
        <dbReference type="ARBA" id="ARBA00022448"/>
    </source>
</evidence>
<dbReference type="Gene3D" id="3.10.105.10">
    <property type="entry name" value="Dipeptide-binding Protein, Domain 3"/>
    <property type="match status" value="1"/>
</dbReference>
<dbReference type="AlphaFoldDB" id="A0A1H1N5R7"/>
<feature type="transmembrane region" description="Helical" evidence="5">
    <location>
        <begin position="581"/>
        <end position="601"/>
    </location>
</feature>
<keyword evidence="5" id="KW-0812">Transmembrane</keyword>
<comment type="subcellular location">
    <subcellularLocation>
        <location evidence="1">Cell envelope</location>
    </subcellularLocation>
</comment>
<dbReference type="PANTHER" id="PTHR30290:SF10">
    <property type="entry name" value="PERIPLASMIC OLIGOPEPTIDE-BINDING PROTEIN-RELATED"/>
    <property type="match status" value="1"/>
</dbReference>
<accession>A0A1H1N5R7</accession>
<dbReference type="PANTHER" id="PTHR30290">
    <property type="entry name" value="PERIPLASMIC BINDING COMPONENT OF ABC TRANSPORTER"/>
    <property type="match status" value="1"/>
</dbReference>
<name>A0A1H1N5R7_9MICO</name>
<proteinExistence type="inferred from homology"/>
<evidence type="ECO:0000256" key="2">
    <source>
        <dbReference type="ARBA" id="ARBA00005695"/>
    </source>
</evidence>
<dbReference type="eggNOG" id="COG0747">
    <property type="taxonomic scope" value="Bacteria"/>
</dbReference>
<dbReference type="GO" id="GO:1904680">
    <property type="term" value="F:peptide transmembrane transporter activity"/>
    <property type="evidence" value="ECO:0007669"/>
    <property type="project" value="TreeGrafter"/>
</dbReference>
<evidence type="ECO:0000313" key="8">
    <source>
        <dbReference type="EMBL" id="SDR94267.1"/>
    </source>
</evidence>
<dbReference type="Proteomes" id="UP000182126">
    <property type="component" value="Chromosome I"/>
</dbReference>
<dbReference type="PIRSF" id="PIRSF002741">
    <property type="entry name" value="MppA"/>
    <property type="match status" value="1"/>
</dbReference>
<dbReference type="Gene3D" id="3.40.190.10">
    <property type="entry name" value="Periplasmic binding protein-like II"/>
    <property type="match status" value="1"/>
</dbReference>
<sequence length="610" mass="65677">MRLAPRSRTVRSLTAAAIASALLLAAPVGAAQAQSVSAATESPASDTTLRIATSGFVDTFNPFISIYLTPTNIIRYVYESLVQNDAEDGSPTKGLADSWEATDGGQTWTFTLQDDLVWSDGEPITSADVKYTYDQMMTVPALGTANGNLVSNFDTVETPDDKTVVITLKTPQAPNPGSEIPIVPKHIWEEVDDPTTFTNDADVVGSGPFVLDSYSANQSIVLKANENFWRGAPKIDAIQYVYYTNSDAQVQALKAGDVDLVTGLTPTQFSALEGVDGITTHSGEGRRYHSISINVGQQTRDNVPYGTGNAALKELEVRQAIRLGTDTATLLDKVLDGEGTLATSFIPASFPKWHLSDDDDVIVGFDPEAAQAKLDEAGWVPGADGIREKDGQRLSLRLLTDADDANEQSISDFFVPWMKDIGIEITVESTDSDTISAKATSGDYDLYFSGWSVNPDPDYQLGINTCMNLPTATDGTGGTTQDGYCNPEFDEMYAAQRSEIDAEKRQEIVHDMLALNYTDTAQVATWYANSLEAYRSDRFTGFTLQPKDGGIIANQAGYWGYLTVEPVEGATAGGTGTNTGLLIGGIVVGVVIIGGFIFFLIRRRNIADVE</sequence>
<evidence type="ECO:0000256" key="4">
    <source>
        <dbReference type="ARBA" id="ARBA00022729"/>
    </source>
</evidence>
<evidence type="ECO:0000256" key="1">
    <source>
        <dbReference type="ARBA" id="ARBA00004196"/>
    </source>
</evidence>
<evidence type="ECO:0000256" key="6">
    <source>
        <dbReference type="SAM" id="SignalP"/>
    </source>
</evidence>
<dbReference type="InterPro" id="IPR000914">
    <property type="entry name" value="SBP_5_dom"/>
</dbReference>
<dbReference type="GO" id="GO:0042597">
    <property type="term" value="C:periplasmic space"/>
    <property type="evidence" value="ECO:0007669"/>
    <property type="project" value="UniProtKB-ARBA"/>
</dbReference>
<evidence type="ECO:0000313" key="9">
    <source>
        <dbReference type="Proteomes" id="UP000182126"/>
    </source>
</evidence>
<evidence type="ECO:0000259" key="7">
    <source>
        <dbReference type="Pfam" id="PF00496"/>
    </source>
</evidence>
<feature type="domain" description="Solute-binding protein family 5" evidence="7">
    <location>
        <begin position="92"/>
        <end position="461"/>
    </location>
</feature>
<dbReference type="GO" id="GO:0015833">
    <property type="term" value="P:peptide transport"/>
    <property type="evidence" value="ECO:0007669"/>
    <property type="project" value="TreeGrafter"/>
</dbReference>
<organism evidence="8 9">
    <name type="scientific">Microbacterium paraoxydans</name>
    <dbReference type="NCBI Taxonomy" id="199592"/>
    <lineage>
        <taxon>Bacteria</taxon>
        <taxon>Bacillati</taxon>
        <taxon>Actinomycetota</taxon>
        <taxon>Actinomycetes</taxon>
        <taxon>Micrococcales</taxon>
        <taxon>Microbacteriaceae</taxon>
        <taxon>Microbacterium</taxon>
    </lineage>
</organism>
<dbReference type="InterPro" id="IPR030678">
    <property type="entry name" value="Peptide/Ni-bd"/>
</dbReference>
<dbReference type="GO" id="GO:0043190">
    <property type="term" value="C:ATP-binding cassette (ABC) transporter complex"/>
    <property type="evidence" value="ECO:0007669"/>
    <property type="project" value="InterPro"/>
</dbReference>
<dbReference type="Pfam" id="PF00496">
    <property type="entry name" value="SBP_bac_5"/>
    <property type="match status" value="1"/>
</dbReference>
<gene>
    <name evidence="8" type="ORF">SAMN04489809_0715</name>
</gene>
<keyword evidence="4 6" id="KW-0732">Signal</keyword>
<feature type="chain" id="PRO_5038433222" evidence="6">
    <location>
        <begin position="31"/>
        <end position="610"/>
    </location>
</feature>
<dbReference type="SUPFAM" id="SSF53850">
    <property type="entry name" value="Periplasmic binding protein-like II"/>
    <property type="match status" value="1"/>
</dbReference>
<dbReference type="GO" id="GO:0030313">
    <property type="term" value="C:cell envelope"/>
    <property type="evidence" value="ECO:0007669"/>
    <property type="project" value="UniProtKB-SubCell"/>
</dbReference>
<keyword evidence="3" id="KW-0813">Transport</keyword>
<dbReference type="CDD" id="cd00995">
    <property type="entry name" value="PBP2_NikA_DppA_OppA_like"/>
    <property type="match status" value="1"/>
</dbReference>
<protein>
    <submittedName>
        <fullName evidence="8">Peptide/nickel transport system substrate-binding protein</fullName>
    </submittedName>
</protein>